<dbReference type="AlphaFoldDB" id="H6MYC1"/>
<dbReference type="Proteomes" id="UP000009154">
    <property type="component" value="Chromosome"/>
</dbReference>
<dbReference type="eggNOG" id="COG0589">
    <property type="taxonomic scope" value="Bacteria"/>
</dbReference>
<dbReference type="HOGENOM" id="CLU_2259807_0_0_11"/>
<keyword evidence="2" id="KW-1185">Reference proteome</keyword>
<reference evidence="1 2" key="1">
    <citation type="journal article" date="2012" name="Appl. Environ. Microbiol.">
        <title>Involvement of two latex-clearing proteins during rubber degradation and insights into the subsequent degradation pathway revealed by the genome sequence of Gordonia polyisoprenivorans strain VH2.</title>
        <authorList>
            <person name="Hiessl S."/>
            <person name="Schuldes J."/>
            <person name="Thurmer A."/>
            <person name="Halbsguth T."/>
            <person name="Broker D."/>
            <person name="Angelov A."/>
            <person name="Liebl W."/>
            <person name="Daniel R."/>
            <person name="Steinbuchel A."/>
        </authorList>
    </citation>
    <scope>NUCLEOTIDE SEQUENCE [LARGE SCALE GENOMIC DNA]</scope>
    <source>
        <strain evidence="2">DSM 44266 / VH2</strain>
    </source>
</reference>
<evidence type="ECO:0000313" key="2">
    <source>
        <dbReference type="Proteomes" id="UP000009154"/>
    </source>
</evidence>
<dbReference type="Gene3D" id="3.40.50.620">
    <property type="entry name" value="HUPs"/>
    <property type="match status" value="1"/>
</dbReference>
<proteinExistence type="predicted"/>
<protein>
    <submittedName>
        <fullName evidence="1">UspA domain protein</fullName>
    </submittedName>
</protein>
<name>H6MYC1_GORPV</name>
<dbReference type="InterPro" id="IPR014729">
    <property type="entry name" value="Rossmann-like_a/b/a_fold"/>
</dbReference>
<gene>
    <name evidence="1" type="ordered locus">GPOL_c33340</name>
</gene>
<evidence type="ECO:0000313" key="1">
    <source>
        <dbReference type="EMBL" id="AFA74348.1"/>
    </source>
</evidence>
<accession>H6MYC1</accession>
<sequence length="103" mass="10684">MRPTGIQQFAATVDSDALAARGLLDALPASWTYHSAHGSAADLFAAVADEYSALLVAIGSPRGGLMSVLDSALGQSVAHRMIGRREVPLLVVPADTEVGEPQE</sequence>
<dbReference type="KEGG" id="gpo:GPOL_c33340"/>
<dbReference type="EMBL" id="CP003119">
    <property type="protein sequence ID" value="AFA74348.1"/>
    <property type="molecule type" value="Genomic_DNA"/>
</dbReference>
<organism evidence="1 2">
    <name type="scientific">Gordonia polyisoprenivorans (strain DSM 44266 / VH2)</name>
    <dbReference type="NCBI Taxonomy" id="1112204"/>
    <lineage>
        <taxon>Bacteria</taxon>
        <taxon>Bacillati</taxon>
        <taxon>Actinomycetota</taxon>
        <taxon>Actinomycetes</taxon>
        <taxon>Mycobacteriales</taxon>
        <taxon>Gordoniaceae</taxon>
        <taxon>Gordonia</taxon>
    </lineage>
</organism>
<dbReference type="STRING" id="1112204.GPOL_c33340"/>
<dbReference type="SUPFAM" id="SSF52402">
    <property type="entry name" value="Adenine nucleotide alpha hydrolases-like"/>
    <property type="match status" value="1"/>
</dbReference>